<protein>
    <submittedName>
        <fullName evidence="2">Uncharacterized protein</fullName>
    </submittedName>
</protein>
<feature type="non-terminal residue" evidence="2">
    <location>
        <position position="121"/>
    </location>
</feature>
<evidence type="ECO:0000256" key="1">
    <source>
        <dbReference type="SAM" id="MobiDB-lite"/>
    </source>
</evidence>
<dbReference type="AlphaFoldDB" id="X0VXX2"/>
<evidence type="ECO:0000313" key="2">
    <source>
        <dbReference type="EMBL" id="GAG23160.1"/>
    </source>
</evidence>
<proteinExistence type="predicted"/>
<dbReference type="EMBL" id="BARS01039806">
    <property type="protein sequence ID" value="GAG23160.1"/>
    <property type="molecule type" value="Genomic_DNA"/>
</dbReference>
<sequence length="121" mass="13473">MTGIDSLRNVLELECRKGYTDKAVIGGLDKYLHKQAGQIRQSINNSQLVSGFDELNLANSNYGSYGVDERKRWITNVLGWLDQLEKATKTNSSQKSVVSSQTAAAELRQKRREGLDSPITV</sequence>
<name>X0VXX2_9ZZZZ</name>
<accession>X0VXX2</accession>
<feature type="region of interest" description="Disordered" evidence="1">
    <location>
        <begin position="91"/>
        <end position="121"/>
    </location>
</feature>
<reference evidence="2" key="1">
    <citation type="journal article" date="2014" name="Front. Microbiol.">
        <title>High frequency of phylogenetically diverse reductive dehalogenase-homologous genes in deep subseafloor sedimentary metagenomes.</title>
        <authorList>
            <person name="Kawai M."/>
            <person name="Futagami T."/>
            <person name="Toyoda A."/>
            <person name="Takaki Y."/>
            <person name="Nishi S."/>
            <person name="Hori S."/>
            <person name="Arai W."/>
            <person name="Tsubouchi T."/>
            <person name="Morono Y."/>
            <person name="Uchiyama I."/>
            <person name="Ito T."/>
            <person name="Fujiyama A."/>
            <person name="Inagaki F."/>
            <person name="Takami H."/>
        </authorList>
    </citation>
    <scope>NUCLEOTIDE SEQUENCE</scope>
    <source>
        <strain evidence="2">Expedition CK06-06</strain>
    </source>
</reference>
<gene>
    <name evidence="2" type="ORF">S01H1_60758</name>
</gene>
<comment type="caution">
    <text evidence="2">The sequence shown here is derived from an EMBL/GenBank/DDBJ whole genome shotgun (WGS) entry which is preliminary data.</text>
</comment>
<feature type="compositionally biased region" description="Polar residues" evidence="1">
    <location>
        <begin position="91"/>
        <end position="103"/>
    </location>
</feature>
<organism evidence="2">
    <name type="scientific">marine sediment metagenome</name>
    <dbReference type="NCBI Taxonomy" id="412755"/>
    <lineage>
        <taxon>unclassified sequences</taxon>
        <taxon>metagenomes</taxon>
        <taxon>ecological metagenomes</taxon>
    </lineage>
</organism>